<reference evidence="11 12" key="1">
    <citation type="submission" date="2016-11" db="EMBL/GenBank/DDBJ databases">
        <authorList>
            <person name="Jaros S."/>
            <person name="Januszkiewicz K."/>
            <person name="Wedrychowicz H."/>
        </authorList>
    </citation>
    <scope>NUCLEOTIDE SEQUENCE [LARGE SCALE GENOMIC DNA]</scope>
    <source>
        <strain evidence="11 12">DSM 15929</strain>
    </source>
</reference>
<dbReference type="PANTHER" id="PTHR32243:SF50">
    <property type="entry name" value="MALTOSE_MALTODEXTRIN TRANSPORT SYSTEM PERMEASE PROTEIN MALG"/>
    <property type="match status" value="1"/>
</dbReference>
<dbReference type="Gene3D" id="1.10.3720.10">
    <property type="entry name" value="MetI-like"/>
    <property type="match status" value="1"/>
</dbReference>
<feature type="transmembrane region" description="Helical" evidence="9">
    <location>
        <begin position="116"/>
        <end position="138"/>
    </location>
</feature>
<dbReference type="CDD" id="cd06261">
    <property type="entry name" value="TM_PBP2"/>
    <property type="match status" value="1"/>
</dbReference>
<dbReference type="InterPro" id="IPR035906">
    <property type="entry name" value="MetI-like_sf"/>
</dbReference>
<dbReference type="Proteomes" id="UP000184386">
    <property type="component" value="Unassembled WGS sequence"/>
</dbReference>
<comment type="subcellular location">
    <subcellularLocation>
        <location evidence="1 9">Cell membrane</location>
        <topology evidence="1 9">Multi-pass membrane protein</topology>
    </subcellularLocation>
</comment>
<evidence type="ECO:0000256" key="5">
    <source>
        <dbReference type="ARBA" id="ARBA00022597"/>
    </source>
</evidence>
<organism evidence="11 12">
    <name type="scientific">Anaerocolumna jejuensis DSM 15929</name>
    <dbReference type="NCBI Taxonomy" id="1121322"/>
    <lineage>
        <taxon>Bacteria</taxon>
        <taxon>Bacillati</taxon>
        <taxon>Bacillota</taxon>
        <taxon>Clostridia</taxon>
        <taxon>Lachnospirales</taxon>
        <taxon>Lachnospiraceae</taxon>
        <taxon>Anaerocolumna</taxon>
    </lineage>
</organism>
<gene>
    <name evidence="11" type="ORF">SAMN02745136_04067</name>
</gene>
<dbReference type="GO" id="GO:0005886">
    <property type="term" value="C:plasma membrane"/>
    <property type="evidence" value="ECO:0007669"/>
    <property type="project" value="UniProtKB-SubCell"/>
</dbReference>
<dbReference type="EMBL" id="FRAC01000023">
    <property type="protein sequence ID" value="SHL09469.1"/>
    <property type="molecule type" value="Genomic_DNA"/>
</dbReference>
<evidence type="ECO:0000313" key="11">
    <source>
        <dbReference type="EMBL" id="SHL09469.1"/>
    </source>
</evidence>
<evidence type="ECO:0000256" key="9">
    <source>
        <dbReference type="RuleBase" id="RU363032"/>
    </source>
</evidence>
<keyword evidence="4" id="KW-1003">Cell membrane</keyword>
<evidence type="ECO:0000259" key="10">
    <source>
        <dbReference type="PROSITE" id="PS50928"/>
    </source>
</evidence>
<accession>A0A1M6XUB6</accession>
<evidence type="ECO:0000256" key="6">
    <source>
        <dbReference type="ARBA" id="ARBA00022692"/>
    </source>
</evidence>
<feature type="transmembrane region" description="Helical" evidence="9">
    <location>
        <begin position="254"/>
        <end position="276"/>
    </location>
</feature>
<dbReference type="PANTHER" id="PTHR32243">
    <property type="entry name" value="MALTOSE TRANSPORT SYSTEM PERMEASE-RELATED"/>
    <property type="match status" value="1"/>
</dbReference>
<name>A0A1M6XUB6_9FIRM</name>
<evidence type="ECO:0000256" key="8">
    <source>
        <dbReference type="ARBA" id="ARBA00023136"/>
    </source>
</evidence>
<protein>
    <submittedName>
        <fullName evidence="11">Carbohydrate ABC transporter membrane protein 2, CUT1 family (TC 3.A.1.1.-)</fullName>
    </submittedName>
</protein>
<feature type="transmembrane region" description="Helical" evidence="9">
    <location>
        <begin position="150"/>
        <end position="170"/>
    </location>
</feature>
<keyword evidence="5" id="KW-0762">Sugar transport</keyword>
<feature type="domain" description="ABC transmembrane type-1" evidence="10">
    <location>
        <begin position="80"/>
        <end position="277"/>
    </location>
</feature>
<dbReference type="Pfam" id="PF00528">
    <property type="entry name" value="BPD_transp_1"/>
    <property type="match status" value="1"/>
</dbReference>
<proteinExistence type="inferred from homology"/>
<evidence type="ECO:0000256" key="7">
    <source>
        <dbReference type="ARBA" id="ARBA00022989"/>
    </source>
</evidence>
<sequence length="291" mass="33123">MSRQINAARSMKKVIQNLIVHIFLAITGFIWVLPIFFVILTSFRAEKGTYTSYIFPKNYTLNNYHKLFSQAGSLVFTKWFMNTLLVAIASCLISAFFVLSISYVLSRLRFKMRKKLMNIALILGMFPGFMSMIAVYYILKGLGLLENGPFKLFALVLVYSAGSCLGFYIAKGFFDTIPKTIDEAAYIDGATKFQVFKKITIPLSKPIIVNTLLTSFMAPWVDYIFAKVILGQDRQYYTIAIGLWTMLQKEFIQYYYTTFFAGCVIISIPIAILFLYAQRFYVDGMSGAVKG</sequence>
<keyword evidence="12" id="KW-1185">Reference proteome</keyword>
<comment type="similarity">
    <text evidence="2">Belongs to the binding-protein-dependent transport system permease family. MalFG subfamily.</text>
</comment>
<keyword evidence="7 9" id="KW-1133">Transmembrane helix</keyword>
<dbReference type="OrthoDB" id="9794684at2"/>
<evidence type="ECO:0000313" key="12">
    <source>
        <dbReference type="Proteomes" id="UP000184386"/>
    </source>
</evidence>
<feature type="transmembrane region" description="Helical" evidence="9">
    <location>
        <begin position="20"/>
        <end position="43"/>
    </location>
</feature>
<evidence type="ECO:0000256" key="2">
    <source>
        <dbReference type="ARBA" id="ARBA00009047"/>
    </source>
</evidence>
<evidence type="ECO:0000256" key="3">
    <source>
        <dbReference type="ARBA" id="ARBA00022448"/>
    </source>
</evidence>
<dbReference type="SUPFAM" id="SSF161098">
    <property type="entry name" value="MetI-like"/>
    <property type="match status" value="1"/>
</dbReference>
<dbReference type="GO" id="GO:0015423">
    <property type="term" value="F:ABC-type maltose transporter activity"/>
    <property type="evidence" value="ECO:0007669"/>
    <property type="project" value="TreeGrafter"/>
</dbReference>
<dbReference type="STRING" id="1121322.SAMN02745136_04067"/>
<dbReference type="AlphaFoldDB" id="A0A1M6XUB6"/>
<dbReference type="PROSITE" id="PS50928">
    <property type="entry name" value="ABC_TM1"/>
    <property type="match status" value="1"/>
</dbReference>
<keyword evidence="6 9" id="KW-0812">Transmembrane</keyword>
<evidence type="ECO:0000256" key="4">
    <source>
        <dbReference type="ARBA" id="ARBA00022475"/>
    </source>
</evidence>
<dbReference type="RefSeq" id="WP_073278694.1">
    <property type="nucleotide sequence ID" value="NZ_FRAC01000023.1"/>
</dbReference>
<dbReference type="InterPro" id="IPR000515">
    <property type="entry name" value="MetI-like"/>
</dbReference>
<keyword evidence="8 9" id="KW-0472">Membrane</keyword>
<dbReference type="InterPro" id="IPR050901">
    <property type="entry name" value="BP-dep_ABC_trans_perm"/>
</dbReference>
<keyword evidence="3 9" id="KW-0813">Transport</keyword>
<feature type="transmembrane region" description="Helical" evidence="9">
    <location>
        <begin position="79"/>
        <end position="104"/>
    </location>
</feature>
<evidence type="ECO:0000256" key="1">
    <source>
        <dbReference type="ARBA" id="ARBA00004651"/>
    </source>
</evidence>
<dbReference type="GO" id="GO:0042956">
    <property type="term" value="P:maltodextrin transmembrane transport"/>
    <property type="evidence" value="ECO:0007669"/>
    <property type="project" value="TreeGrafter"/>
</dbReference>